<protein>
    <submittedName>
        <fullName evidence="6">Uncharacterized protein</fullName>
    </submittedName>
</protein>
<evidence type="ECO:0000256" key="4">
    <source>
        <dbReference type="ARBA" id="ARBA00022801"/>
    </source>
</evidence>
<evidence type="ECO:0000256" key="5">
    <source>
        <dbReference type="PIRSR" id="PIRSR005902-1"/>
    </source>
</evidence>
<evidence type="ECO:0000313" key="6">
    <source>
        <dbReference type="EMBL" id="KAJ3055504.1"/>
    </source>
</evidence>
<dbReference type="Gene3D" id="3.20.20.140">
    <property type="entry name" value="Metal-dependent hydrolases"/>
    <property type="match status" value="1"/>
</dbReference>
<dbReference type="CDD" id="cd01310">
    <property type="entry name" value="TatD_DNAse"/>
    <property type="match status" value="1"/>
</dbReference>
<dbReference type="PANTHER" id="PTHR10060:SF15">
    <property type="entry name" value="DEOXYRIBONUCLEASE TATDN1"/>
    <property type="match status" value="1"/>
</dbReference>
<comment type="caution">
    <text evidence="6">The sequence shown here is derived from an EMBL/GenBank/DDBJ whole genome shotgun (WGS) entry which is preliminary data.</text>
</comment>
<dbReference type="GO" id="GO:0004518">
    <property type="term" value="F:nuclease activity"/>
    <property type="evidence" value="ECO:0007669"/>
    <property type="project" value="UniProtKB-KW"/>
</dbReference>
<accession>A0AAD5SHH3</accession>
<keyword evidence="3 5" id="KW-0479">Metal-binding</keyword>
<dbReference type="PIRSF" id="PIRSF005902">
    <property type="entry name" value="DNase_TatD"/>
    <property type="match status" value="1"/>
</dbReference>
<keyword evidence="4" id="KW-0378">Hydrolase</keyword>
<feature type="binding site" evidence="5">
    <location>
        <position position="61"/>
    </location>
    <ligand>
        <name>a divalent metal cation</name>
        <dbReference type="ChEBI" id="CHEBI:60240"/>
        <label>1</label>
    </ligand>
</feature>
<evidence type="ECO:0000256" key="2">
    <source>
        <dbReference type="ARBA" id="ARBA00022722"/>
    </source>
</evidence>
<dbReference type="GO" id="GO:0016788">
    <property type="term" value="F:hydrolase activity, acting on ester bonds"/>
    <property type="evidence" value="ECO:0007669"/>
    <property type="project" value="InterPro"/>
</dbReference>
<evidence type="ECO:0000256" key="1">
    <source>
        <dbReference type="ARBA" id="ARBA00009275"/>
    </source>
</evidence>
<feature type="binding site" evidence="5">
    <location>
        <position position="97"/>
    </location>
    <ligand>
        <name>a divalent metal cation</name>
        <dbReference type="ChEBI" id="CHEBI:60240"/>
        <label>2</label>
    </ligand>
</feature>
<dbReference type="InterPro" id="IPR001130">
    <property type="entry name" value="TatD-like"/>
</dbReference>
<name>A0AAD5SHH3_9FUNG</name>
<sequence>MCRQFNGKEVDEPLPKLFCTVGIHPHEATRAVQSHSDTDAIAKELEHLIQANRDVVVAVGECGLDFDRNFSSHSDQKIIFALHLRLAQKLNMPLFFHERSAHDAFIAQIHHHKETHKNQSLPRGVVHCFTSGELSHLYAYLDLGFYIGITGWVCDSKRGAPLMEIVPSIPKDRIMIETDAPYLIPRNAPKSARRKGAKVNEPRLLPYVASKVAELYRVEVGEISRWTIQNVERLFGIPVNDNVALDTNGAEGQDGEVAA</sequence>
<dbReference type="SUPFAM" id="SSF51556">
    <property type="entry name" value="Metallo-dependent hydrolases"/>
    <property type="match status" value="1"/>
</dbReference>
<keyword evidence="2" id="KW-0540">Nuclease</keyword>
<dbReference type="Proteomes" id="UP001212841">
    <property type="component" value="Unassembled WGS sequence"/>
</dbReference>
<evidence type="ECO:0000313" key="7">
    <source>
        <dbReference type="Proteomes" id="UP001212841"/>
    </source>
</evidence>
<comment type="similarity">
    <text evidence="1">Belongs to the metallo-dependent hydrolases superfamily. TatD-type hydrolase family.</text>
</comment>
<organism evidence="6 7">
    <name type="scientific">Rhizophlyctis rosea</name>
    <dbReference type="NCBI Taxonomy" id="64517"/>
    <lineage>
        <taxon>Eukaryota</taxon>
        <taxon>Fungi</taxon>
        <taxon>Fungi incertae sedis</taxon>
        <taxon>Chytridiomycota</taxon>
        <taxon>Chytridiomycota incertae sedis</taxon>
        <taxon>Chytridiomycetes</taxon>
        <taxon>Rhizophlyctidales</taxon>
        <taxon>Rhizophlyctidaceae</taxon>
        <taxon>Rhizophlyctis</taxon>
    </lineage>
</organism>
<dbReference type="GO" id="GO:0046872">
    <property type="term" value="F:metal ion binding"/>
    <property type="evidence" value="ECO:0007669"/>
    <property type="project" value="UniProtKB-KW"/>
</dbReference>
<dbReference type="InterPro" id="IPR032466">
    <property type="entry name" value="Metal_Hydrolase"/>
</dbReference>
<dbReference type="AlphaFoldDB" id="A0AAD5SHH3"/>
<feature type="binding site" evidence="5">
    <location>
        <position position="179"/>
    </location>
    <ligand>
        <name>a divalent metal cation</name>
        <dbReference type="ChEBI" id="CHEBI:60240"/>
        <label>1</label>
    </ligand>
</feature>
<feature type="binding site" evidence="5">
    <location>
        <position position="127"/>
    </location>
    <ligand>
        <name>a divalent metal cation</name>
        <dbReference type="ChEBI" id="CHEBI:60240"/>
        <label>2</label>
    </ligand>
</feature>
<reference evidence="6" key="1">
    <citation type="submission" date="2020-05" db="EMBL/GenBank/DDBJ databases">
        <title>Phylogenomic resolution of chytrid fungi.</title>
        <authorList>
            <person name="Stajich J.E."/>
            <person name="Amses K."/>
            <person name="Simmons R."/>
            <person name="Seto K."/>
            <person name="Myers J."/>
            <person name="Bonds A."/>
            <person name="Quandt C.A."/>
            <person name="Barry K."/>
            <person name="Liu P."/>
            <person name="Grigoriev I."/>
            <person name="Longcore J.E."/>
            <person name="James T.Y."/>
        </authorList>
    </citation>
    <scope>NUCLEOTIDE SEQUENCE</scope>
    <source>
        <strain evidence="6">JEL0318</strain>
    </source>
</reference>
<dbReference type="EMBL" id="JADGJD010000075">
    <property type="protein sequence ID" value="KAJ3055504.1"/>
    <property type="molecule type" value="Genomic_DNA"/>
</dbReference>
<proteinExistence type="inferred from homology"/>
<dbReference type="InterPro" id="IPR050891">
    <property type="entry name" value="TatD-type_Hydrolase"/>
</dbReference>
<dbReference type="Pfam" id="PF01026">
    <property type="entry name" value="TatD_DNase"/>
    <property type="match status" value="1"/>
</dbReference>
<dbReference type="PANTHER" id="PTHR10060">
    <property type="entry name" value="TATD FAMILY DEOXYRIBONUCLEASE"/>
    <property type="match status" value="1"/>
</dbReference>
<gene>
    <name evidence="6" type="ORF">HK097_010279</name>
</gene>
<keyword evidence="7" id="KW-1185">Reference proteome</keyword>
<evidence type="ECO:0000256" key="3">
    <source>
        <dbReference type="ARBA" id="ARBA00022723"/>
    </source>
</evidence>